<dbReference type="Proteomes" id="UP000185663">
    <property type="component" value="Chromosome I"/>
</dbReference>
<evidence type="ECO:0000313" key="2">
    <source>
        <dbReference type="EMBL" id="SDR77412.1"/>
    </source>
</evidence>
<dbReference type="GO" id="GO:0016740">
    <property type="term" value="F:transferase activity"/>
    <property type="evidence" value="ECO:0007669"/>
    <property type="project" value="UniProtKB-KW"/>
</dbReference>
<dbReference type="SUPFAM" id="SSF52821">
    <property type="entry name" value="Rhodanese/Cell cycle control phosphatase"/>
    <property type="match status" value="1"/>
</dbReference>
<keyword evidence="4" id="KW-1185">Reference proteome</keyword>
<reference evidence="2 4" key="1">
    <citation type="submission" date="2016-10" db="EMBL/GenBank/DDBJ databases">
        <authorList>
            <person name="de Groot N.N."/>
        </authorList>
    </citation>
    <scope>NUCLEOTIDE SEQUENCE [LARGE SCALE GENOMIC DNA]</scope>
    <source>
        <strain evidence="2 4">DSM 22126</strain>
    </source>
</reference>
<feature type="domain" description="Rhodanese" evidence="1">
    <location>
        <begin position="27"/>
        <end position="133"/>
    </location>
</feature>
<dbReference type="EMBL" id="LT629776">
    <property type="protein sequence ID" value="SDR77412.1"/>
    <property type="molecule type" value="Genomic_DNA"/>
</dbReference>
<dbReference type="InterPro" id="IPR036873">
    <property type="entry name" value="Rhodanese-like_dom_sf"/>
</dbReference>
<evidence type="ECO:0000313" key="3">
    <source>
        <dbReference type="EMBL" id="SDS92845.1"/>
    </source>
</evidence>
<dbReference type="InterPro" id="IPR001763">
    <property type="entry name" value="Rhodanese-like_dom"/>
</dbReference>
<dbReference type="EMBL" id="LT629776">
    <property type="protein sequence ID" value="SDS92845.1"/>
    <property type="molecule type" value="Genomic_DNA"/>
</dbReference>
<organism evidence="2 4">
    <name type="scientific">Paraoerskovia marina</name>
    <dbReference type="NCBI Taxonomy" id="545619"/>
    <lineage>
        <taxon>Bacteria</taxon>
        <taxon>Bacillati</taxon>
        <taxon>Actinomycetota</taxon>
        <taxon>Actinomycetes</taxon>
        <taxon>Micrococcales</taxon>
        <taxon>Cellulomonadaceae</taxon>
        <taxon>Paraoerskovia</taxon>
    </lineage>
</organism>
<sequence>MSTPDIRPADGFAGHITPQDAWEILATDERAVLVDVRTEGEWRTIGVADVSSLDKETVYTPWVTQLGPNPHFLDPILEAGVTPGDGRTLVFLCRSGNRSIGAAAAATAAGLGPAYNVLEGFEGDADALGVRNQNGWRVAGLPSTTWTSA</sequence>
<proteinExistence type="predicted"/>
<name>A0A1H1LSU2_9CELL</name>
<dbReference type="Pfam" id="PF00581">
    <property type="entry name" value="Rhodanese"/>
    <property type="match status" value="1"/>
</dbReference>
<dbReference type="SMART" id="SM00450">
    <property type="entry name" value="RHOD"/>
    <property type="match status" value="1"/>
</dbReference>
<dbReference type="OrthoDB" id="9815890at2"/>
<accession>A0A1H1LSU2</accession>
<dbReference type="PROSITE" id="PS50206">
    <property type="entry name" value="RHODANESE_3"/>
    <property type="match status" value="1"/>
</dbReference>
<evidence type="ECO:0000313" key="4">
    <source>
        <dbReference type="Proteomes" id="UP000185663"/>
    </source>
</evidence>
<gene>
    <name evidence="2" type="ORF">SAMN04489860_0008</name>
    <name evidence="3" type="ORF">SAMN04489860_2735</name>
</gene>
<keyword evidence="2" id="KW-0808">Transferase</keyword>
<dbReference type="STRING" id="545619.SAMN04489860_0008"/>
<protein>
    <submittedName>
        <fullName evidence="2">Rhodanese-related sulfurtransferase</fullName>
    </submittedName>
</protein>
<evidence type="ECO:0000259" key="1">
    <source>
        <dbReference type="PROSITE" id="PS50206"/>
    </source>
</evidence>
<dbReference type="RefSeq" id="WP_083372844.1">
    <property type="nucleotide sequence ID" value="NZ_LT629776.1"/>
</dbReference>
<dbReference type="AlphaFoldDB" id="A0A1H1LSU2"/>
<dbReference type="Gene3D" id="3.40.250.10">
    <property type="entry name" value="Rhodanese-like domain"/>
    <property type="match status" value="1"/>
</dbReference>
<dbReference type="eggNOG" id="COG0607">
    <property type="taxonomic scope" value="Bacteria"/>
</dbReference>